<comment type="caution">
    <text evidence="5">The sequence shown here is derived from an EMBL/GenBank/DDBJ whole genome shotgun (WGS) entry which is preliminary data.</text>
</comment>
<name>A0A542EDL1_9MICO</name>
<dbReference type="InterPro" id="IPR050832">
    <property type="entry name" value="Bact_Acetyltransf"/>
</dbReference>
<dbReference type="PANTHER" id="PTHR43877">
    <property type="entry name" value="AMINOALKYLPHOSPHONATE N-ACETYLTRANSFERASE-RELATED-RELATED"/>
    <property type="match status" value="1"/>
</dbReference>
<evidence type="ECO:0000313" key="5">
    <source>
        <dbReference type="EMBL" id="TQJ13423.1"/>
    </source>
</evidence>
<dbReference type="OrthoDB" id="9799092at2"/>
<evidence type="ECO:0000259" key="4">
    <source>
        <dbReference type="PROSITE" id="PS51186"/>
    </source>
</evidence>
<dbReference type="InterPro" id="IPR016181">
    <property type="entry name" value="Acyl_CoA_acyltransferase"/>
</dbReference>
<keyword evidence="2" id="KW-0012">Acyltransferase</keyword>
<accession>A0A542EDL1</accession>
<dbReference type="Proteomes" id="UP000320806">
    <property type="component" value="Unassembled WGS sequence"/>
</dbReference>
<dbReference type="SUPFAM" id="SSF55729">
    <property type="entry name" value="Acyl-CoA N-acyltransferases (Nat)"/>
    <property type="match status" value="1"/>
</dbReference>
<dbReference type="AlphaFoldDB" id="A0A542EDL1"/>
<dbReference type="RefSeq" id="WP_141927540.1">
    <property type="nucleotide sequence ID" value="NZ_BAABCI010000015.1"/>
</dbReference>
<sequence>MSEITIRALGTDEWETYRSVRLSSLEESPEAFAASAAQEKDYDEDFWRTRLERSRRLIAQDGDDIVGVVSVGDRSTDEARVGELFGLWVTPRLRGQGVAWKLVEAGVEKAKQESYKFLLYWVGTDNGRAVAFASSFGFRPTDSRRPMKGATQDTQDDDEMAMVYPLGDDPSSVPSSVLD</sequence>
<evidence type="ECO:0000256" key="1">
    <source>
        <dbReference type="ARBA" id="ARBA00022679"/>
    </source>
</evidence>
<dbReference type="Pfam" id="PF00583">
    <property type="entry name" value="Acetyltransf_1"/>
    <property type="match status" value="1"/>
</dbReference>
<dbReference type="Gene3D" id="3.40.630.30">
    <property type="match status" value="1"/>
</dbReference>
<reference evidence="5 6" key="1">
    <citation type="submission" date="2019-06" db="EMBL/GenBank/DDBJ databases">
        <title>Sequencing the genomes of 1000 actinobacteria strains.</title>
        <authorList>
            <person name="Klenk H.-P."/>
        </authorList>
    </citation>
    <scope>NUCLEOTIDE SEQUENCE [LARGE SCALE GENOMIC DNA]</scope>
    <source>
        <strain evidence="5 6">DSM 19828</strain>
    </source>
</reference>
<feature type="region of interest" description="Disordered" evidence="3">
    <location>
        <begin position="140"/>
        <end position="179"/>
    </location>
</feature>
<proteinExistence type="predicted"/>
<dbReference type="EMBL" id="VFMO01000001">
    <property type="protein sequence ID" value="TQJ13423.1"/>
    <property type="molecule type" value="Genomic_DNA"/>
</dbReference>
<dbReference type="CDD" id="cd04301">
    <property type="entry name" value="NAT_SF"/>
    <property type="match status" value="1"/>
</dbReference>
<organism evidence="5 6">
    <name type="scientific">Yimella lutea</name>
    <dbReference type="NCBI Taxonomy" id="587872"/>
    <lineage>
        <taxon>Bacteria</taxon>
        <taxon>Bacillati</taxon>
        <taxon>Actinomycetota</taxon>
        <taxon>Actinomycetes</taxon>
        <taxon>Micrococcales</taxon>
        <taxon>Dermacoccaceae</taxon>
        <taxon>Yimella</taxon>
    </lineage>
</organism>
<protein>
    <submittedName>
        <fullName evidence="5">Acetyltransferase (GNAT) family protein</fullName>
    </submittedName>
</protein>
<evidence type="ECO:0000256" key="2">
    <source>
        <dbReference type="ARBA" id="ARBA00023315"/>
    </source>
</evidence>
<dbReference type="GO" id="GO:0016747">
    <property type="term" value="F:acyltransferase activity, transferring groups other than amino-acyl groups"/>
    <property type="evidence" value="ECO:0007669"/>
    <property type="project" value="InterPro"/>
</dbReference>
<feature type="domain" description="N-acetyltransferase" evidence="4">
    <location>
        <begin position="4"/>
        <end position="167"/>
    </location>
</feature>
<dbReference type="PROSITE" id="PS51186">
    <property type="entry name" value="GNAT"/>
    <property type="match status" value="1"/>
</dbReference>
<feature type="compositionally biased region" description="Low complexity" evidence="3">
    <location>
        <begin position="168"/>
        <end position="179"/>
    </location>
</feature>
<keyword evidence="6" id="KW-1185">Reference proteome</keyword>
<keyword evidence="1 5" id="KW-0808">Transferase</keyword>
<evidence type="ECO:0000313" key="6">
    <source>
        <dbReference type="Proteomes" id="UP000320806"/>
    </source>
</evidence>
<evidence type="ECO:0000256" key="3">
    <source>
        <dbReference type="SAM" id="MobiDB-lite"/>
    </source>
</evidence>
<gene>
    <name evidence="5" type="ORF">FB459_0840</name>
</gene>
<dbReference type="InterPro" id="IPR000182">
    <property type="entry name" value="GNAT_dom"/>
</dbReference>